<evidence type="ECO:0000256" key="4">
    <source>
        <dbReference type="ARBA" id="ARBA00022989"/>
    </source>
</evidence>
<feature type="transmembrane region" description="Helical" evidence="8">
    <location>
        <begin position="208"/>
        <end position="227"/>
    </location>
</feature>
<feature type="domain" description="Threonine/serine exporter-like N-terminal" evidence="9">
    <location>
        <begin position="101"/>
        <end position="347"/>
    </location>
</feature>
<evidence type="ECO:0000256" key="8">
    <source>
        <dbReference type="SAM" id="Phobius"/>
    </source>
</evidence>
<feature type="transmembrane region" description="Helical" evidence="8">
    <location>
        <begin position="417"/>
        <end position="438"/>
    </location>
</feature>
<dbReference type="InterPro" id="IPR050539">
    <property type="entry name" value="ThrE_Dicarb/AminoAcid_Exp"/>
</dbReference>
<dbReference type="EMBL" id="JAFLEQ010000017">
    <property type="protein sequence ID" value="MBN9645065.1"/>
    <property type="molecule type" value="Genomic_DNA"/>
</dbReference>
<feature type="transmembrane region" description="Helical" evidence="8">
    <location>
        <begin position="330"/>
        <end position="351"/>
    </location>
</feature>
<feature type="transmembrane region" description="Helical" evidence="8">
    <location>
        <begin position="290"/>
        <end position="309"/>
    </location>
</feature>
<evidence type="ECO:0000259" key="9">
    <source>
        <dbReference type="Pfam" id="PF06738"/>
    </source>
</evidence>
<feature type="domain" description="Threonine/Serine exporter ThrE" evidence="10">
    <location>
        <begin position="373"/>
        <end position="499"/>
    </location>
</feature>
<comment type="similarity">
    <text evidence="6">Belongs to the ThrE exporter (TC 2.A.79) family.</text>
</comment>
<dbReference type="Proteomes" id="UP000664332">
    <property type="component" value="Unassembled WGS sequence"/>
</dbReference>
<evidence type="ECO:0000256" key="7">
    <source>
        <dbReference type="SAM" id="MobiDB-lite"/>
    </source>
</evidence>
<keyword evidence="3 8" id="KW-0812">Transmembrane</keyword>
<dbReference type="NCBIfam" id="NF047720">
    <property type="entry name" value="ThrSerExpThrE"/>
    <property type="match status" value="1"/>
</dbReference>
<comment type="caution">
    <text evidence="11">The sequence shown here is derived from an EMBL/GenBank/DDBJ whole genome shotgun (WGS) entry which is preliminary data.</text>
</comment>
<evidence type="ECO:0000256" key="2">
    <source>
        <dbReference type="ARBA" id="ARBA00022475"/>
    </source>
</evidence>
<evidence type="ECO:0000256" key="5">
    <source>
        <dbReference type="ARBA" id="ARBA00023136"/>
    </source>
</evidence>
<dbReference type="PANTHER" id="PTHR34390">
    <property type="entry name" value="UPF0442 PROTEIN YJJB-RELATED"/>
    <property type="match status" value="1"/>
</dbReference>
<evidence type="ECO:0000313" key="12">
    <source>
        <dbReference type="Proteomes" id="UP000664332"/>
    </source>
</evidence>
<evidence type="ECO:0000256" key="1">
    <source>
        <dbReference type="ARBA" id="ARBA00004651"/>
    </source>
</evidence>
<proteinExistence type="inferred from homology"/>
<dbReference type="GO" id="GO:0022857">
    <property type="term" value="F:transmembrane transporter activity"/>
    <property type="evidence" value="ECO:0007669"/>
    <property type="project" value="InterPro"/>
</dbReference>
<comment type="subcellular location">
    <subcellularLocation>
        <location evidence="1">Cell membrane</location>
        <topology evidence="1">Multi-pass membrane protein</topology>
    </subcellularLocation>
</comment>
<evidence type="ECO:0000256" key="3">
    <source>
        <dbReference type="ARBA" id="ARBA00022692"/>
    </source>
</evidence>
<organism evidence="11 12">
    <name type="scientific">Corynebacterium mendelii</name>
    <dbReference type="NCBI Taxonomy" id="2765362"/>
    <lineage>
        <taxon>Bacteria</taxon>
        <taxon>Bacillati</taxon>
        <taxon>Actinomycetota</taxon>
        <taxon>Actinomycetes</taxon>
        <taxon>Mycobacteriales</taxon>
        <taxon>Corynebacteriaceae</taxon>
        <taxon>Corynebacterium</taxon>
    </lineage>
</organism>
<keyword evidence="4 8" id="KW-1133">Transmembrane helix</keyword>
<feature type="transmembrane region" description="Helical" evidence="8">
    <location>
        <begin position="475"/>
        <end position="497"/>
    </location>
</feature>
<dbReference type="AlphaFoldDB" id="A0A939IY18"/>
<dbReference type="PANTHER" id="PTHR34390:SF2">
    <property type="entry name" value="SUCCINATE TRANSPORTER SUBUNIT YJJP-RELATED"/>
    <property type="match status" value="1"/>
</dbReference>
<keyword evidence="12" id="KW-1185">Reference proteome</keyword>
<feature type="transmembrane region" description="Helical" evidence="8">
    <location>
        <begin position="445"/>
        <end position="463"/>
    </location>
</feature>
<evidence type="ECO:0000313" key="11">
    <source>
        <dbReference type="EMBL" id="MBN9645065.1"/>
    </source>
</evidence>
<dbReference type="Pfam" id="PF06738">
    <property type="entry name" value="ThrE"/>
    <property type="match status" value="1"/>
</dbReference>
<keyword evidence="5 8" id="KW-0472">Membrane</keyword>
<reference evidence="11" key="1">
    <citation type="submission" date="2021-03" db="EMBL/GenBank/DDBJ databases">
        <authorList>
            <person name="Sun Q."/>
        </authorList>
    </citation>
    <scope>NUCLEOTIDE SEQUENCE</scope>
    <source>
        <strain evidence="11">CCM 8862</strain>
    </source>
</reference>
<dbReference type="InterPro" id="IPR010619">
    <property type="entry name" value="ThrE-like_N"/>
</dbReference>
<feature type="transmembrane region" description="Helical" evidence="8">
    <location>
        <begin position="394"/>
        <end position="411"/>
    </location>
</feature>
<dbReference type="InterPro" id="IPR024528">
    <property type="entry name" value="ThrE_2"/>
</dbReference>
<dbReference type="Pfam" id="PF12821">
    <property type="entry name" value="ThrE_2"/>
    <property type="match status" value="1"/>
</dbReference>
<protein>
    <submittedName>
        <fullName evidence="11">Threonine/serine exporter family protein</fullName>
    </submittedName>
</protein>
<evidence type="ECO:0000259" key="10">
    <source>
        <dbReference type="Pfam" id="PF12821"/>
    </source>
</evidence>
<evidence type="ECO:0000256" key="6">
    <source>
        <dbReference type="ARBA" id="ARBA00034125"/>
    </source>
</evidence>
<keyword evidence="2" id="KW-1003">Cell membrane</keyword>
<name>A0A939IY18_9CORY</name>
<dbReference type="GO" id="GO:0005886">
    <property type="term" value="C:plasma membrane"/>
    <property type="evidence" value="ECO:0007669"/>
    <property type="project" value="UniProtKB-SubCell"/>
</dbReference>
<feature type="transmembrane region" description="Helical" evidence="8">
    <location>
        <begin position="371"/>
        <end position="389"/>
    </location>
</feature>
<feature type="transmembrane region" description="Helical" evidence="8">
    <location>
        <begin position="233"/>
        <end position="253"/>
    </location>
</feature>
<feature type="transmembrane region" description="Helical" evidence="8">
    <location>
        <begin position="265"/>
        <end position="284"/>
    </location>
</feature>
<dbReference type="GO" id="GO:0015744">
    <property type="term" value="P:succinate transport"/>
    <property type="evidence" value="ECO:0007669"/>
    <property type="project" value="TreeGrafter"/>
</dbReference>
<gene>
    <name evidence="11" type="ORF">JZY06_10670</name>
</gene>
<sequence length="545" mass="56583">MWPAAGDTGRTIVPGVTGGNPPSAPQARLCAPDAASRRIQPVSSFPEVPVRRLSGAAAQLTQLLSRRGRLSTIDAATAAPPPSPLAPVDLTDPRQVSGIMDLAARIGDILLSAGTGNTDAKAQIHTVASAYGLHYCHVDITFNTITVFTHVGDFRDHPISIFRVVGKLSLDFSKLQEVDKLIRSIRMGQTTPSQAEARLDTIMAAPPPYGYLTSLAGWAVMTGAVAVLLGGNLVVTVISTLSAVVIMHGFTILGKQGLPDFFKNIFGGVVATVPAALTYQWALINDYEITPSQIVASGIVAMLAGLTLVQSLQDGITGAPVTASARFFDTILLTGGIIAGVGLGIQLAGALDISLPPLETAAAGPVASPGVKVISGAIASAGFAVALYADWSSVLVAGLTAAAGSGFYYFVCLPMDVGPVAGLGAAATIIGLAGGLLARRFLIPPLITAVAGITPLLPGLAIYRGMYAVLHDQMLLGFANLALALAIGSALAAGVVLGEWIARKIRRPRPADWYRHLVHGRRSLFTDSNRRTDIAGRTDYHHGSY</sequence>
<accession>A0A939IY18</accession>
<feature type="region of interest" description="Disordered" evidence="7">
    <location>
        <begin position="1"/>
        <end position="26"/>
    </location>
</feature>